<feature type="transmembrane region" description="Helical" evidence="5">
    <location>
        <begin position="169"/>
        <end position="188"/>
    </location>
</feature>
<keyword evidence="4 5" id="KW-0472">Membrane</keyword>
<comment type="subcellular location">
    <subcellularLocation>
        <location evidence="1">Membrane</location>
        <topology evidence="1">Multi-pass membrane protein</topology>
    </subcellularLocation>
</comment>
<dbReference type="Pfam" id="PF00083">
    <property type="entry name" value="Sugar_tr"/>
    <property type="match status" value="1"/>
</dbReference>
<organism evidence="7">
    <name type="scientific">Picochlorum oklahomense</name>
    <dbReference type="NCBI Taxonomy" id="249345"/>
    <lineage>
        <taxon>Eukaryota</taxon>
        <taxon>Viridiplantae</taxon>
        <taxon>Chlorophyta</taxon>
        <taxon>core chlorophytes</taxon>
        <taxon>Trebouxiophyceae</taxon>
        <taxon>Trebouxiophyceae incertae sedis</taxon>
        <taxon>Picochlorum</taxon>
    </lineage>
</organism>
<dbReference type="InterPro" id="IPR020846">
    <property type="entry name" value="MFS_dom"/>
</dbReference>
<keyword evidence="2 5" id="KW-0812">Transmembrane</keyword>
<sequence>MMISAFVLSYDVMGQSWKPYTGLGLQAGMAGGLLVGAMLTWILPQWRWLSFIAGVVSIVLTVMTWRLMIESPQWLLEQGRKGEAMFAIAHMALCNHSKPPADAPLADPTLVLSNPHRGVIDIIKNARLRHRIVLLGFTWVAIMVTYVSIIMMFDAIPGDTGTTSSGMELAFTGFTYEIPGIAIAGLLAERLGRKYAALAALVECGCCLLGSSILGRMVHVQHALIVASRFGIAAAVSSILILSWELFPTIVVYQGIGLLHIVASFTVCSTPWLALASFNLKSALVPLSICGSLCLGAAIVVTLLPETKDVPIPATIQDMSRVNAVGMAATTSHHHSARVVPIVVAHE</sequence>
<feature type="transmembrane region" description="Helical" evidence="5">
    <location>
        <begin position="284"/>
        <end position="304"/>
    </location>
</feature>
<evidence type="ECO:0000313" key="7">
    <source>
        <dbReference type="EMBL" id="CAD8928521.1"/>
    </source>
</evidence>
<dbReference type="GO" id="GO:0016020">
    <property type="term" value="C:membrane"/>
    <property type="evidence" value="ECO:0007669"/>
    <property type="project" value="UniProtKB-SubCell"/>
</dbReference>
<dbReference type="PANTHER" id="PTHR24064">
    <property type="entry name" value="SOLUTE CARRIER FAMILY 22 MEMBER"/>
    <property type="match status" value="1"/>
</dbReference>
<feature type="domain" description="Major facilitator superfamily (MFS) profile" evidence="6">
    <location>
        <begin position="1"/>
        <end position="308"/>
    </location>
</feature>
<evidence type="ECO:0000256" key="1">
    <source>
        <dbReference type="ARBA" id="ARBA00004141"/>
    </source>
</evidence>
<evidence type="ECO:0000256" key="5">
    <source>
        <dbReference type="SAM" id="Phobius"/>
    </source>
</evidence>
<keyword evidence="3 5" id="KW-1133">Transmembrane helix</keyword>
<dbReference type="SUPFAM" id="SSF103473">
    <property type="entry name" value="MFS general substrate transporter"/>
    <property type="match status" value="1"/>
</dbReference>
<dbReference type="EMBL" id="HBFV01001254">
    <property type="protein sequence ID" value="CAD8928521.1"/>
    <property type="molecule type" value="Transcribed_RNA"/>
</dbReference>
<protein>
    <recommendedName>
        <fullName evidence="6">Major facilitator superfamily (MFS) profile domain-containing protein</fullName>
    </recommendedName>
</protein>
<proteinExistence type="predicted"/>
<accession>A0A7S1GFF6</accession>
<reference evidence="7" key="1">
    <citation type="submission" date="2021-01" db="EMBL/GenBank/DDBJ databases">
        <authorList>
            <person name="Corre E."/>
            <person name="Pelletier E."/>
            <person name="Niang G."/>
            <person name="Scheremetjew M."/>
            <person name="Finn R."/>
            <person name="Kale V."/>
            <person name="Holt S."/>
            <person name="Cochrane G."/>
            <person name="Meng A."/>
            <person name="Brown T."/>
            <person name="Cohen L."/>
        </authorList>
    </citation>
    <scope>NUCLEOTIDE SEQUENCE</scope>
    <source>
        <strain evidence="7">CCMP2329</strain>
    </source>
</reference>
<evidence type="ECO:0000256" key="4">
    <source>
        <dbReference type="ARBA" id="ARBA00023136"/>
    </source>
</evidence>
<feature type="transmembrane region" description="Helical" evidence="5">
    <location>
        <begin position="20"/>
        <end position="42"/>
    </location>
</feature>
<dbReference type="PROSITE" id="PS50850">
    <property type="entry name" value="MFS"/>
    <property type="match status" value="1"/>
</dbReference>
<feature type="transmembrane region" description="Helical" evidence="5">
    <location>
        <begin position="195"/>
        <end position="214"/>
    </location>
</feature>
<dbReference type="InterPro" id="IPR005829">
    <property type="entry name" value="Sugar_transporter_CS"/>
</dbReference>
<dbReference type="GO" id="GO:0022857">
    <property type="term" value="F:transmembrane transporter activity"/>
    <property type="evidence" value="ECO:0007669"/>
    <property type="project" value="InterPro"/>
</dbReference>
<gene>
    <name evidence="7" type="ORF">POKL1161_LOCUS874</name>
</gene>
<feature type="transmembrane region" description="Helical" evidence="5">
    <location>
        <begin position="48"/>
        <end position="68"/>
    </location>
</feature>
<dbReference type="AlphaFoldDB" id="A0A7S1GFF6"/>
<evidence type="ECO:0000256" key="2">
    <source>
        <dbReference type="ARBA" id="ARBA00022692"/>
    </source>
</evidence>
<feature type="transmembrane region" description="Helical" evidence="5">
    <location>
        <begin position="220"/>
        <end position="244"/>
    </location>
</feature>
<name>A0A7S1GFF6_9CHLO</name>
<dbReference type="PROSITE" id="PS00216">
    <property type="entry name" value="SUGAR_TRANSPORT_1"/>
    <property type="match status" value="1"/>
</dbReference>
<dbReference type="InterPro" id="IPR036259">
    <property type="entry name" value="MFS_trans_sf"/>
</dbReference>
<dbReference type="InterPro" id="IPR005828">
    <property type="entry name" value="MFS_sugar_transport-like"/>
</dbReference>
<evidence type="ECO:0000259" key="6">
    <source>
        <dbReference type="PROSITE" id="PS50850"/>
    </source>
</evidence>
<evidence type="ECO:0000256" key="3">
    <source>
        <dbReference type="ARBA" id="ARBA00022989"/>
    </source>
</evidence>
<feature type="transmembrane region" description="Helical" evidence="5">
    <location>
        <begin position="256"/>
        <end position="278"/>
    </location>
</feature>
<feature type="transmembrane region" description="Helical" evidence="5">
    <location>
        <begin position="132"/>
        <end position="153"/>
    </location>
</feature>
<dbReference type="Gene3D" id="1.20.1250.20">
    <property type="entry name" value="MFS general substrate transporter like domains"/>
    <property type="match status" value="1"/>
</dbReference>